<dbReference type="RefSeq" id="WP_110997348.1">
    <property type="nucleotide sequence ID" value="NZ_QKTW01000003.1"/>
</dbReference>
<proteinExistence type="predicted"/>
<dbReference type="OrthoDB" id="86940at2"/>
<feature type="signal peptide" evidence="1">
    <location>
        <begin position="1"/>
        <end position="22"/>
    </location>
</feature>
<keyword evidence="1" id="KW-0732">Signal</keyword>
<gene>
    <name evidence="2" type="ORF">DN068_02730</name>
</gene>
<dbReference type="AlphaFoldDB" id="A0A2W2B373"/>
<dbReference type="EMBL" id="QKTW01000003">
    <property type="protein sequence ID" value="PZF74508.1"/>
    <property type="molecule type" value="Genomic_DNA"/>
</dbReference>
<name>A0A2W2B373_9BACT</name>
<dbReference type="Proteomes" id="UP000248745">
    <property type="component" value="Unassembled WGS sequence"/>
</dbReference>
<sequence length="234" mass="27117">MKNSMKYFWLMLLLLLPAVGQCIDFPTIKTNAKNIKEFVPKNWRVMETAWGDLNHDNRKDIVMVLQCTDPENKMMAEDSSRVDANPRILMIAFKDSAANVYNLVLQSNTFILTHDQPAADEPFQGMRISNDMVQFNFHVWAKDSARTCNCSYKFRYQNARFELIGYDAVDMKQVSGEMEKVSINFATKKMSVQKVNIDEKVKPEAEVRSFDCPALKDLRTFIRPFTWTFEGQVL</sequence>
<feature type="chain" id="PRO_5015935711" description="VCBS repeat-containing protein" evidence="1">
    <location>
        <begin position="23"/>
        <end position="234"/>
    </location>
</feature>
<reference evidence="2 3" key="1">
    <citation type="submission" date="2018-06" db="EMBL/GenBank/DDBJ databases">
        <title>Mucibacter soli gen. nov., sp. nov., a new member of the family Chitinophagaceae producing mucin.</title>
        <authorList>
            <person name="Kim M.-K."/>
            <person name="Park S."/>
            <person name="Kim T.-S."/>
            <person name="Joung Y."/>
            <person name="Han J.-H."/>
            <person name="Kim S.B."/>
        </authorList>
    </citation>
    <scope>NUCLEOTIDE SEQUENCE [LARGE SCALE GENOMIC DNA]</scope>
    <source>
        <strain evidence="2 3">R1-15</strain>
    </source>
</reference>
<accession>A0A2W2B373</accession>
<evidence type="ECO:0000313" key="3">
    <source>
        <dbReference type="Proteomes" id="UP000248745"/>
    </source>
</evidence>
<protein>
    <recommendedName>
        <fullName evidence="4">VCBS repeat-containing protein</fullName>
    </recommendedName>
</protein>
<evidence type="ECO:0000313" key="2">
    <source>
        <dbReference type="EMBL" id="PZF74508.1"/>
    </source>
</evidence>
<evidence type="ECO:0000256" key="1">
    <source>
        <dbReference type="SAM" id="SignalP"/>
    </source>
</evidence>
<organism evidence="2 3">
    <name type="scientific">Taibaiella soli</name>
    <dbReference type="NCBI Taxonomy" id="1649169"/>
    <lineage>
        <taxon>Bacteria</taxon>
        <taxon>Pseudomonadati</taxon>
        <taxon>Bacteroidota</taxon>
        <taxon>Chitinophagia</taxon>
        <taxon>Chitinophagales</taxon>
        <taxon>Chitinophagaceae</taxon>
        <taxon>Taibaiella</taxon>
    </lineage>
</organism>
<comment type="caution">
    <text evidence="2">The sequence shown here is derived from an EMBL/GenBank/DDBJ whole genome shotgun (WGS) entry which is preliminary data.</text>
</comment>
<evidence type="ECO:0008006" key="4">
    <source>
        <dbReference type="Google" id="ProtNLM"/>
    </source>
</evidence>
<keyword evidence="3" id="KW-1185">Reference proteome</keyword>